<dbReference type="InterPro" id="IPR050250">
    <property type="entry name" value="Macrolide_Exporter_MacB"/>
</dbReference>
<comment type="subcellular location">
    <subcellularLocation>
        <location evidence="1">Cell membrane</location>
        <topology evidence="1">Multi-pass membrane protein</topology>
    </subcellularLocation>
</comment>
<feature type="transmembrane region" description="Helical" evidence="8">
    <location>
        <begin position="452"/>
        <end position="476"/>
    </location>
</feature>
<feature type="transmembrane region" description="Helical" evidence="8">
    <location>
        <begin position="193"/>
        <end position="213"/>
    </location>
</feature>
<evidence type="ECO:0000256" key="2">
    <source>
        <dbReference type="ARBA" id="ARBA00022475"/>
    </source>
</evidence>
<evidence type="ECO:0000313" key="11">
    <source>
        <dbReference type="Proteomes" id="UP001273589"/>
    </source>
</evidence>
<dbReference type="Pfam" id="PF02687">
    <property type="entry name" value="FtsX"/>
    <property type="match status" value="2"/>
</dbReference>
<evidence type="ECO:0000256" key="7">
    <source>
        <dbReference type="SAM" id="MobiDB-lite"/>
    </source>
</evidence>
<feature type="transmembrane region" description="Helical" evidence="8">
    <location>
        <begin position="16"/>
        <end position="36"/>
    </location>
</feature>
<feature type="transmembrane region" description="Helical" evidence="8">
    <location>
        <begin position="225"/>
        <end position="248"/>
    </location>
</feature>
<dbReference type="PANTHER" id="PTHR30572:SF4">
    <property type="entry name" value="ABC TRANSPORTER PERMEASE YTRF"/>
    <property type="match status" value="1"/>
</dbReference>
<feature type="domain" description="ABC3 transporter permease C-terminal" evidence="9">
    <location>
        <begin position="63"/>
        <end position="179"/>
    </location>
</feature>
<accession>A0AAJ2PSZ7</accession>
<feature type="transmembrane region" description="Helical" evidence="8">
    <location>
        <begin position="56"/>
        <end position="80"/>
    </location>
</feature>
<feature type="transmembrane region" description="Helical" evidence="8">
    <location>
        <begin position="403"/>
        <end position="432"/>
    </location>
</feature>
<organism evidence="10 11">
    <name type="scientific">Streptomyces europaeiscabiei</name>
    <dbReference type="NCBI Taxonomy" id="146819"/>
    <lineage>
        <taxon>Bacteria</taxon>
        <taxon>Bacillati</taxon>
        <taxon>Actinomycetota</taxon>
        <taxon>Actinomycetes</taxon>
        <taxon>Kitasatosporales</taxon>
        <taxon>Streptomycetaceae</taxon>
        <taxon>Streptomyces</taxon>
    </lineage>
</organism>
<proteinExistence type="inferred from homology"/>
<evidence type="ECO:0000259" key="9">
    <source>
        <dbReference type="Pfam" id="PF02687"/>
    </source>
</evidence>
<feature type="compositionally biased region" description="Basic and acidic residues" evidence="7">
    <location>
        <begin position="324"/>
        <end position="335"/>
    </location>
</feature>
<evidence type="ECO:0000256" key="8">
    <source>
        <dbReference type="SAM" id="Phobius"/>
    </source>
</evidence>
<feature type="transmembrane region" description="Helical" evidence="8">
    <location>
        <begin position="109"/>
        <end position="131"/>
    </location>
</feature>
<dbReference type="AlphaFoldDB" id="A0AAJ2PSZ7"/>
<dbReference type="GO" id="GO:0022857">
    <property type="term" value="F:transmembrane transporter activity"/>
    <property type="evidence" value="ECO:0007669"/>
    <property type="project" value="TreeGrafter"/>
</dbReference>
<comment type="caution">
    <text evidence="10">The sequence shown here is derived from an EMBL/GenBank/DDBJ whole genome shotgun (WGS) entry which is preliminary data.</text>
</comment>
<dbReference type="InterPro" id="IPR003838">
    <property type="entry name" value="ABC3_permease_C"/>
</dbReference>
<evidence type="ECO:0000256" key="5">
    <source>
        <dbReference type="ARBA" id="ARBA00023136"/>
    </source>
</evidence>
<dbReference type="GO" id="GO:0005886">
    <property type="term" value="C:plasma membrane"/>
    <property type="evidence" value="ECO:0007669"/>
    <property type="project" value="UniProtKB-SubCell"/>
</dbReference>
<feature type="transmembrane region" description="Helical" evidence="8">
    <location>
        <begin position="363"/>
        <end position="382"/>
    </location>
</feature>
<evidence type="ECO:0000313" key="10">
    <source>
        <dbReference type="EMBL" id="MDX3132621.1"/>
    </source>
</evidence>
<dbReference type="PANTHER" id="PTHR30572">
    <property type="entry name" value="MEMBRANE COMPONENT OF TRANSPORTER-RELATED"/>
    <property type="match status" value="1"/>
</dbReference>
<dbReference type="RefSeq" id="WP_319693826.1">
    <property type="nucleotide sequence ID" value="NZ_JARAWN010000151.1"/>
</dbReference>
<keyword evidence="3 8" id="KW-0812">Transmembrane</keyword>
<name>A0AAJ2PSZ7_9ACTN</name>
<evidence type="ECO:0000256" key="3">
    <source>
        <dbReference type="ARBA" id="ARBA00022692"/>
    </source>
</evidence>
<dbReference type="EMBL" id="JARAWN010000151">
    <property type="protein sequence ID" value="MDX3132621.1"/>
    <property type="molecule type" value="Genomic_DNA"/>
</dbReference>
<feature type="domain" description="ABC3 transporter permease C-terminal" evidence="9">
    <location>
        <begin position="364"/>
        <end position="476"/>
    </location>
</feature>
<keyword evidence="2" id="KW-1003">Cell membrane</keyword>
<feature type="transmembrane region" description="Helical" evidence="8">
    <location>
        <begin position="281"/>
        <end position="304"/>
    </location>
</feature>
<keyword evidence="4 8" id="KW-1133">Transmembrane helix</keyword>
<evidence type="ECO:0000256" key="1">
    <source>
        <dbReference type="ARBA" id="ARBA00004651"/>
    </source>
</evidence>
<comment type="similarity">
    <text evidence="6">Belongs to the ABC-4 integral membrane protein family.</text>
</comment>
<reference evidence="10" key="1">
    <citation type="journal article" date="2023" name="Microb. Genom.">
        <title>Mesoterricola silvestris gen. nov., sp. nov., Mesoterricola sediminis sp. nov., Geothrix oryzae sp. nov., Geothrix edaphica sp. nov., Geothrix rubra sp. nov., and Geothrix limicola sp. nov., six novel members of Acidobacteriota isolated from soils.</title>
        <authorList>
            <person name="Weisberg A.J."/>
            <person name="Pearce E."/>
            <person name="Kramer C.G."/>
            <person name="Chang J.H."/>
            <person name="Clarke C.R."/>
        </authorList>
    </citation>
    <scope>NUCLEOTIDE SEQUENCE</scope>
    <source>
        <strain evidence="10">ND06-05F</strain>
    </source>
</reference>
<evidence type="ECO:0000256" key="6">
    <source>
        <dbReference type="ARBA" id="ARBA00038076"/>
    </source>
</evidence>
<keyword evidence="5 8" id="KW-0472">Membrane</keyword>
<dbReference type="Proteomes" id="UP001273589">
    <property type="component" value="Unassembled WGS sequence"/>
</dbReference>
<sequence>MFSLVLNSCRSRLGQYAGSLLVVVMASALFTALATIVDRVQRAGLGHGPERSAESLMGLIGGTSGLAALLLVGNTLSLVVQQRRREIGVLRTIGASPAQIRTGIVAETLVIALAGGVAGALAGSAAAGPALRWLIANQVFPSGPEAGFSPQGVAIGVLSTAAVAVLAALAAVYRPTRTSALAGLREAEIERRAMPVGRLVAAVLTLALAGAVWQRYEHETGASQAVNGAMGLCLFLLVSAWLLAPLLVRPLLVAGALPGRLLSRYSGHLAAVTSAHAVRRVAAMSGPVLIAVGLSAALLCSGAASDAITKSRVVTSASSTNTSSEEREPGERQLEESEAEEGSVEVAALREQQRRNEVGTRVLMAPLIVFSAIGILNTLLLATRQRRGEFAVLRLTGATGAQLLRMLFWESVVVVVGGVVTAGAVLGVYLSVLSRRLAPYGVDFDSVVPGESLARVVLSCAALGLLGVLVPGVLVLRVRAVGAARARD</sequence>
<protein>
    <submittedName>
        <fullName evidence="10">FtsX-like permease family protein</fullName>
    </submittedName>
</protein>
<feature type="region of interest" description="Disordered" evidence="7">
    <location>
        <begin position="315"/>
        <end position="341"/>
    </location>
</feature>
<gene>
    <name evidence="10" type="ORF">PV367_23170</name>
</gene>
<evidence type="ECO:0000256" key="4">
    <source>
        <dbReference type="ARBA" id="ARBA00022989"/>
    </source>
</evidence>
<feature type="transmembrane region" description="Helical" evidence="8">
    <location>
        <begin position="151"/>
        <end position="173"/>
    </location>
</feature>